<evidence type="ECO:0008006" key="2">
    <source>
        <dbReference type="Google" id="ProtNLM"/>
    </source>
</evidence>
<name>A0A6J7X0N9_9CAUD</name>
<proteinExistence type="predicted"/>
<sequence length="283" mass="28792">MAFRTQKISQMTPKGADLEATDLLEVSTLESGSYVTRSITGQEIIDAAAAAGGVTAVTGSAPIASSGGTAPAISIATANTSTAGALSSTDWNTFNGKQDALVSATNIKTINGNSVLGSGDLVVSATANPSVIALNATDGTAITGTTTETISRSLLIPANTYTSNGMLEVLARMTKTGALGTSNMRIYKNTSNTLTGATLIASTGSNTAAIVFNQAIRNFRINSNTLSGFSASTSQTFDYASSSSALSSTTFTTNVDNYILFSIQLANTADSANVSMARVTKSI</sequence>
<gene>
    <name evidence="1" type="ORF">UFOVP392_2</name>
</gene>
<reference evidence="1" key="1">
    <citation type="submission" date="2020-05" db="EMBL/GenBank/DDBJ databases">
        <authorList>
            <person name="Chiriac C."/>
            <person name="Salcher M."/>
            <person name="Ghai R."/>
            <person name="Kavagutti S V."/>
        </authorList>
    </citation>
    <scope>NUCLEOTIDE SEQUENCE</scope>
</reference>
<protein>
    <recommendedName>
        <fullName evidence="2">Major tropism determinant N-terminal domain-containing protein</fullName>
    </recommendedName>
</protein>
<evidence type="ECO:0000313" key="1">
    <source>
        <dbReference type="EMBL" id="CAB5223694.1"/>
    </source>
</evidence>
<dbReference type="EMBL" id="LR798322">
    <property type="protein sequence ID" value="CAB5223694.1"/>
    <property type="molecule type" value="Genomic_DNA"/>
</dbReference>
<organism evidence="1">
    <name type="scientific">uncultured Caudovirales phage</name>
    <dbReference type="NCBI Taxonomy" id="2100421"/>
    <lineage>
        <taxon>Viruses</taxon>
        <taxon>Duplodnaviria</taxon>
        <taxon>Heunggongvirae</taxon>
        <taxon>Uroviricota</taxon>
        <taxon>Caudoviricetes</taxon>
        <taxon>Peduoviridae</taxon>
        <taxon>Maltschvirus</taxon>
        <taxon>Maltschvirus maltsch</taxon>
    </lineage>
</organism>
<accession>A0A6J7X0N9</accession>